<dbReference type="AlphaFoldDB" id="A0A6L5BB81"/>
<dbReference type="EMBL" id="WRXP01000463">
    <property type="protein sequence ID" value="KAF1002760.1"/>
    <property type="molecule type" value="Genomic_DNA"/>
</dbReference>
<proteinExistence type="predicted"/>
<dbReference type="InterPro" id="IPR057442">
    <property type="entry name" value="Beta-prop_At4g14310"/>
</dbReference>
<dbReference type="InterPro" id="IPR011047">
    <property type="entry name" value="Quinoprotein_ADH-like_sf"/>
</dbReference>
<reference evidence="3" key="1">
    <citation type="submission" date="2020-01" db="EMBL/GenBank/DDBJ databases">
        <title>The Celery Genome Sequence Reveals Sequential Paleo-tetraploidization, Resistance Gene Elimination, Karyotype Evolution, and Functional Innovation in Apiales.</title>
        <authorList>
            <person name="Song X."/>
        </authorList>
    </citation>
    <scope>NUCLEOTIDE SEQUENCE</scope>
    <source>
        <tissue evidence="3">Leaf</tissue>
    </source>
</reference>
<dbReference type="InterPro" id="IPR045289">
    <property type="entry name" value="At4g14310-like"/>
</dbReference>
<feature type="compositionally biased region" description="Polar residues" evidence="1">
    <location>
        <begin position="24"/>
        <end position="46"/>
    </location>
</feature>
<feature type="domain" description="At4g14310 8-bladed propeller" evidence="2">
    <location>
        <begin position="611"/>
        <end position="893"/>
    </location>
</feature>
<comment type="caution">
    <text evidence="3">The sequence shown here is derived from an EMBL/GenBank/DDBJ whole genome shotgun (WGS) entry which is preliminary data.</text>
</comment>
<dbReference type="Gene3D" id="2.130.10.10">
    <property type="entry name" value="YVTN repeat-like/Quinoprotein amine dehydrogenase"/>
    <property type="match status" value="1"/>
</dbReference>
<evidence type="ECO:0000256" key="1">
    <source>
        <dbReference type="SAM" id="MobiDB-lite"/>
    </source>
</evidence>
<keyword evidence="4" id="KW-1185">Reference proteome</keyword>
<dbReference type="Pfam" id="PF25465">
    <property type="entry name" value="Beta-prop_At4g14310"/>
    <property type="match status" value="1"/>
</dbReference>
<evidence type="ECO:0000313" key="3">
    <source>
        <dbReference type="EMBL" id="KAF1002760.1"/>
    </source>
</evidence>
<sequence length="898" mass="98711">MSALSLRRSKDPTSGTKLTAVKPTITSKPIKSTTPVAKSVMGSTGKDSIKRSCGKENPRPSSRIGGFEGSVRPVIRNVPRIEKGFDNRLRWSTSSVPRGRSESPCEFNRGVGGFSKARVLDSGKSNVVENGKENKGFFRDSSEIRRRGSRDLGKSSDLVKNMEVELKGSGGNRVREESRGRCSDRLRLSEGVEKGVKEVGRAFLRRSSSLNGSNGKCGSGGGGTVSGSRYPSKLHEKLAFLEGKVKRIASDIKKTKEILDSNNPDVSKVIITDIQEKISGIEKVMGNVVGTTESKFGIVDSACEDKERIYVAEMSQHDVDLGRSSVKGLNTEELEARLFPHHKLLRDRTALKPSVEGFVSGSQIGEPDVEEIASASKMEVKLSIPIDENPIAVEFLALLKDEQFKDSIKGDNQNMDYDAVQEMDGVGSSAVHESSNMVTGGGLSELVLTTSETLDEFEDQENVPTMVIDEESEESCIYQLNDIGQKTTTGGWFVSDGESVLLAHDDSSCTLYDVPHCEEKAEYRPPVWVSPNVWRDCWVIRAPSADGCSGKYVVAASAGNTMDSGFCSWDFYTKEVRAVHIEDGTINTRTALAPLPNNTLYRRNTLSSIMAPENQQWWYKPSGPLIISTASHQKVVKVYDIRDGEHIMKWEVQKPVQAMDYSSPLQWRNRGKVVIAEAENISLWDVDSLNPQSLVSVSLFGRKISALHVNNTDAEMGGGVRQRVSSSEAEGNDGVFCTSDSINILDFRHPTGVGFKIPKLGTNAQSVFSLGDSVYIGCTNLNPSMKKQSCSQVLQFSLRKQRLVSTYTLPESNAHSHYTTITQVWGNSNFVMGACGLGLFVFDAFDNQLQSCSSDYGSMQKVRDMIGPDDMYSPSFDYSSSRVLLISRDRPAMWKYLL</sequence>
<accession>A0A6L5BB81</accession>
<dbReference type="Proteomes" id="UP000593563">
    <property type="component" value="Unassembled WGS sequence"/>
</dbReference>
<evidence type="ECO:0000259" key="2">
    <source>
        <dbReference type="Pfam" id="PF25465"/>
    </source>
</evidence>
<feature type="region of interest" description="Disordered" evidence="1">
    <location>
        <begin position="1"/>
        <end position="68"/>
    </location>
</feature>
<evidence type="ECO:0000313" key="4">
    <source>
        <dbReference type="Proteomes" id="UP000593563"/>
    </source>
</evidence>
<dbReference type="SUPFAM" id="SSF50998">
    <property type="entry name" value="Quinoprotein alcohol dehydrogenase-like"/>
    <property type="match status" value="1"/>
</dbReference>
<feature type="compositionally biased region" description="Basic and acidic residues" evidence="1">
    <location>
        <begin position="47"/>
        <end position="58"/>
    </location>
</feature>
<protein>
    <recommendedName>
        <fullName evidence="2">At4g14310 8-bladed propeller domain-containing protein</fullName>
    </recommendedName>
</protein>
<dbReference type="PANTHER" id="PTHR35492:SF1">
    <property type="entry name" value="TRANSDUCIN_WD40 REPEAT-LIKE SUPERFAMILY PROTEIN"/>
    <property type="match status" value="1"/>
</dbReference>
<name>A0A6L5BB81_APIGR</name>
<dbReference type="InterPro" id="IPR015943">
    <property type="entry name" value="WD40/YVTN_repeat-like_dom_sf"/>
</dbReference>
<gene>
    <name evidence="3" type="ORF">AG4045_001020</name>
</gene>
<dbReference type="SUPFAM" id="SSF101908">
    <property type="entry name" value="Putative isomerase YbhE"/>
    <property type="match status" value="1"/>
</dbReference>
<organism evidence="3 4">
    <name type="scientific">Apium graveolens</name>
    <name type="common">Celery</name>
    <dbReference type="NCBI Taxonomy" id="4045"/>
    <lineage>
        <taxon>Eukaryota</taxon>
        <taxon>Viridiplantae</taxon>
        <taxon>Streptophyta</taxon>
        <taxon>Embryophyta</taxon>
        <taxon>Tracheophyta</taxon>
        <taxon>Spermatophyta</taxon>
        <taxon>Magnoliopsida</taxon>
        <taxon>eudicotyledons</taxon>
        <taxon>Gunneridae</taxon>
        <taxon>Pentapetalae</taxon>
        <taxon>asterids</taxon>
        <taxon>campanulids</taxon>
        <taxon>Apiales</taxon>
        <taxon>Apiaceae</taxon>
        <taxon>Apioideae</taxon>
        <taxon>apioid superclade</taxon>
        <taxon>Apieae</taxon>
        <taxon>Apium</taxon>
    </lineage>
</organism>
<dbReference type="PANTHER" id="PTHR35492">
    <property type="entry name" value="TRANSDUCIN/WD40 REPEAT-LIKE SUPERFAMILY PROTEIN"/>
    <property type="match status" value="1"/>
</dbReference>